<dbReference type="AlphaFoldDB" id="A0A830EC68"/>
<keyword evidence="2 7" id="KW-0813">Transport</keyword>
<comment type="caution">
    <text evidence="9">The sequence shown here is derived from an EMBL/GenBank/DDBJ whole genome shotgun (WGS) entry which is preliminary data.</text>
</comment>
<comment type="subcellular location">
    <subcellularLocation>
        <location evidence="1 7">Cell membrane</location>
        <topology evidence="1 7">Multi-pass membrane protein</topology>
    </subcellularLocation>
</comment>
<dbReference type="Proteomes" id="UP000653099">
    <property type="component" value="Unassembled WGS sequence"/>
</dbReference>
<feature type="transmembrane region" description="Helical" evidence="7">
    <location>
        <begin position="300"/>
        <end position="322"/>
    </location>
</feature>
<keyword evidence="5 7" id="KW-1133">Transmembrane helix</keyword>
<reference evidence="9" key="1">
    <citation type="journal article" date="2014" name="Int. J. Syst. Evol. Microbiol.">
        <title>Complete genome sequence of Corynebacterium casei LMG S-19264T (=DSM 44701T), isolated from a smear-ripened cheese.</title>
        <authorList>
            <consortium name="US DOE Joint Genome Institute (JGI-PGF)"/>
            <person name="Walter F."/>
            <person name="Albersmeier A."/>
            <person name="Kalinowski J."/>
            <person name="Ruckert C."/>
        </authorList>
    </citation>
    <scope>NUCLEOTIDE SEQUENCE</scope>
    <source>
        <strain evidence="9">JCM 14359</strain>
    </source>
</reference>
<organism evidence="9 10">
    <name type="scientific">Halobellus salinus</name>
    <dbReference type="NCBI Taxonomy" id="931585"/>
    <lineage>
        <taxon>Archaea</taxon>
        <taxon>Methanobacteriati</taxon>
        <taxon>Methanobacteriota</taxon>
        <taxon>Stenosarchaea group</taxon>
        <taxon>Halobacteria</taxon>
        <taxon>Halobacteriales</taxon>
        <taxon>Haloferacaceae</taxon>
        <taxon>Halobellus</taxon>
    </lineage>
</organism>
<gene>
    <name evidence="9" type="ORF">GCM10008995_20200</name>
</gene>
<feature type="domain" description="ABC transmembrane type-1" evidence="8">
    <location>
        <begin position="102"/>
        <end position="321"/>
    </location>
</feature>
<proteinExistence type="inferred from homology"/>
<evidence type="ECO:0000256" key="2">
    <source>
        <dbReference type="ARBA" id="ARBA00022448"/>
    </source>
</evidence>
<dbReference type="GO" id="GO:0005886">
    <property type="term" value="C:plasma membrane"/>
    <property type="evidence" value="ECO:0007669"/>
    <property type="project" value="UniProtKB-SubCell"/>
</dbReference>
<name>A0A830EC68_9EURY</name>
<keyword evidence="6 7" id="KW-0472">Membrane</keyword>
<dbReference type="InterPro" id="IPR000515">
    <property type="entry name" value="MetI-like"/>
</dbReference>
<dbReference type="EMBL" id="BMOC01000012">
    <property type="protein sequence ID" value="GGJ10315.1"/>
    <property type="molecule type" value="Genomic_DNA"/>
</dbReference>
<dbReference type="PROSITE" id="PS50928">
    <property type="entry name" value="ABC_TM1"/>
    <property type="match status" value="1"/>
</dbReference>
<evidence type="ECO:0000256" key="3">
    <source>
        <dbReference type="ARBA" id="ARBA00022475"/>
    </source>
</evidence>
<evidence type="ECO:0000259" key="8">
    <source>
        <dbReference type="PROSITE" id="PS50928"/>
    </source>
</evidence>
<comment type="similarity">
    <text evidence="7">Belongs to the binding-protein-dependent transport system permease family.</text>
</comment>
<feature type="transmembrane region" description="Helical" evidence="7">
    <location>
        <begin position="139"/>
        <end position="159"/>
    </location>
</feature>
<dbReference type="GO" id="GO:0055085">
    <property type="term" value="P:transmembrane transport"/>
    <property type="evidence" value="ECO:0007669"/>
    <property type="project" value="InterPro"/>
</dbReference>
<feature type="transmembrane region" description="Helical" evidence="7">
    <location>
        <begin position="37"/>
        <end position="58"/>
    </location>
</feature>
<dbReference type="SUPFAM" id="SSF161098">
    <property type="entry name" value="MetI-like"/>
    <property type="match status" value="1"/>
</dbReference>
<dbReference type="Gene3D" id="1.10.3720.10">
    <property type="entry name" value="MetI-like"/>
    <property type="match status" value="1"/>
</dbReference>
<reference evidence="9" key="2">
    <citation type="submission" date="2020-09" db="EMBL/GenBank/DDBJ databases">
        <authorList>
            <person name="Sun Q."/>
            <person name="Ohkuma M."/>
        </authorList>
    </citation>
    <scope>NUCLEOTIDE SEQUENCE</scope>
    <source>
        <strain evidence="9">JCM 14359</strain>
    </source>
</reference>
<feature type="transmembrane region" description="Helical" evidence="7">
    <location>
        <begin position="239"/>
        <end position="257"/>
    </location>
</feature>
<evidence type="ECO:0000256" key="6">
    <source>
        <dbReference type="ARBA" id="ARBA00023136"/>
    </source>
</evidence>
<keyword evidence="4 7" id="KW-0812">Transmembrane</keyword>
<dbReference type="RefSeq" id="WP_188787288.1">
    <property type="nucleotide sequence ID" value="NZ_BMOC01000012.1"/>
</dbReference>
<dbReference type="OrthoDB" id="45815at2157"/>
<keyword evidence="3" id="KW-1003">Cell membrane</keyword>
<dbReference type="PANTHER" id="PTHR43005:SF2">
    <property type="entry name" value="INTEGRAL MEMBRANE SUGAR TRANSPORT PROTEIN"/>
    <property type="match status" value="1"/>
</dbReference>
<evidence type="ECO:0000256" key="5">
    <source>
        <dbReference type="ARBA" id="ARBA00022989"/>
    </source>
</evidence>
<feature type="transmembrane region" description="Helical" evidence="7">
    <location>
        <begin position="106"/>
        <end position="127"/>
    </location>
</feature>
<dbReference type="InterPro" id="IPR035906">
    <property type="entry name" value="MetI-like_sf"/>
</dbReference>
<evidence type="ECO:0000256" key="7">
    <source>
        <dbReference type="RuleBase" id="RU363032"/>
    </source>
</evidence>
<dbReference type="CDD" id="cd06261">
    <property type="entry name" value="TM_PBP2"/>
    <property type="match status" value="1"/>
</dbReference>
<evidence type="ECO:0000313" key="10">
    <source>
        <dbReference type="Proteomes" id="UP000653099"/>
    </source>
</evidence>
<dbReference type="PANTHER" id="PTHR43005">
    <property type="entry name" value="BLR7065 PROTEIN"/>
    <property type="match status" value="1"/>
</dbReference>
<sequence length="331" mass="36496">MADSIANVQDTIARPGEEGIRARLRRYRELRLTEEELATVLLTPVLLFLLGLSFYPILDTVWASLHTGYVIELPGQQRAFVGLENYRQILLPIGETRFWNAFGVSMFYTFVSVPAELVFGLGLALLLQKEFTYKYVAQAAILFPWALPTVINAKVWAWMLHPDYGVISDILVRLGLLAEPYAFLSKPDIALYTMTGITIWKTTSFMALILLAGLSSIPDQLYEAARIDGASRWRQFRDITLPLLKPTLLVALIFRTLPAFQAFGLPFGLTGGGPGEATATLVLYAQQAAYNNPGPTNGGFATGSAAATLITLIALVIALVYVTTLYEPEVR</sequence>
<evidence type="ECO:0000313" key="9">
    <source>
        <dbReference type="EMBL" id="GGJ10315.1"/>
    </source>
</evidence>
<dbReference type="Pfam" id="PF00528">
    <property type="entry name" value="BPD_transp_1"/>
    <property type="match status" value="1"/>
</dbReference>
<evidence type="ECO:0000256" key="1">
    <source>
        <dbReference type="ARBA" id="ARBA00004651"/>
    </source>
</evidence>
<evidence type="ECO:0000256" key="4">
    <source>
        <dbReference type="ARBA" id="ARBA00022692"/>
    </source>
</evidence>
<feature type="transmembrane region" description="Helical" evidence="7">
    <location>
        <begin position="189"/>
        <end position="218"/>
    </location>
</feature>
<protein>
    <recommendedName>
        <fullName evidence="8">ABC transmembrane type-1 domain-containing protein</fullName>
    </recommendedName>
</protein>
<keyword evidence="10" id="KW-1185">Reference proteome</keyword>
<accession>A0A830EC68</accession>